<sequence>IEEDTERRGLPKLQLITVPPRFDFNKLRQQLKETGLFDHSSNSTLAIDGARESTRDTFEAYLRLRMMAKSAVQKAFVEQRTAETNNTKVQILSDVAKLRPLQDFGDLNRVPDRKDQSGWKGTYDLLDINL</sequence>
<gene>
    <name evidence="1" type="ORF">PCOR1329_LOCUS12696</name>
</gene>
<protein>
    <submittedName>
        <fullName evidence="1">Uncharacterized protein</fullName>
    </submittedName>
</protein>
<comment type="caution">
    <text evidence="1">The sequence shown here is derived from an EMBL/GenBank/DDBJ whole genome shotgun (WGS) entry which is preliminary data.</text>
</comment>
<keyword evidence="2" id="KW-1185">Reference proteome</keyword>
<evidence type="ECO:0000313" key="1">
    <source>
        <dbReference type="EMBL" id="CAK0806504.1"/>
    </source>
</evidence>
<accession>A0ABN9QKB3</accession>
<dbReference type="EMBL" id="CAUYUJ010003725">
    <property type="protein sequence ID" value="CAK0806504.1"/>
    <property type="molecule type" value="Genomic_DNA"/>
</dbReference>
<feature type="non-terminal residue" evidence="1">
    <location>
        <position position="1"/>
    </location>
</feature>
<reference evidence="1" key="1">
    <citation type="submission" date="2023-10" db="EMBL/GenBank/DDBJ databases">
        <authorList>
            <person name="Chen Y."/>
            <person name="Shah S."/>
            <person name="Dougan E. K."/>
            <person name="Thang M."/>
            <person name="Chan C."/>
        </authorList>
    </citation>
    <scope>NUCLEOTIDE SEQUENCE [LARGE SCALE GENOMIC DNA]</scope>
</reference>
<name>A0ABN9QKB3_9DINO</name>
<feature type="non-terminal residue" evidence="1">
    <location>
        <position position="130"/>
    </location>
</feature>
<evidence type="ECO:0000313" key="2">
    <source>
        <dbReference type="Proteomes" id="UP001189429"/>
    </source>
</evidence>
<proteinExistence type="predicted"/>
<dbReference type="Proteomes" id="UP001189429">
    <property type="component" value="Unassembled WGS sequence"/>
</dbReference>
<organism evidence="1 2">
    <name type="scientific">Prorocentrum cordatum</name>
    <dbReference type="NCBI Taxonomy" id="2364126"/>
    <lineage>
        <taxon>Eukaryota</taxon>
        <taxon>Sar</taxon>
        <taxon>Alveolata</taxon>
        <taxon>Dinophyceae</taxon>
        <taxon>Prorocentrales</taxon>
        <taxon>Prorocentraceae</taxon>
        <taxon>Prorocentrum</taxon>
    </lineage>
</organism>